<proteinExistence type="inferred from homology"/>
<dbReference type="Gene3D" id="3.90.1300.10">
    <property type="entry name" value="Amidase signature (AS) domain"/>
    <property type="match status" value="1"/>
</dbReference>
<organism evidence="4 5">
    <name type="scientific">Prosthecomicrobium pneumaticum</name>
    <dbReference type="NCBI Taxonomy" id="81895"/>
    <lineage>
        <taxon>Bacteria</taxon>
        <taxon>Pseudomonadati</taxon>
        <taxon>Pseudomonadota</taxon>
        <taxon>Alphaproteobacteria</taxon>
        <taxon>Hyphomicrobiales</taxon>
        <taxon>Kaistiaceae</taxon>
        <taxon>Prosthecomicrobium</taxon>
    </lineage>
</organism>
<gene>
    <name evidence="4" type="ORF">GGQ63_000599</name>
</gene>
<accession>A0A7W9FJG6</accession>
<dbReference type="EMBL" id="JACHOO010000001">
    <property type="protein sequence ID" value="MBB5751556.1"/>
    <property type="molecule type" value="Genomic_DNA"/>
</dbReference>
<dbReference type="InterPro" id="IPR023631">
    <property type="entry name" value="Amidase_dom"/>
</dbReference>
<dbReference type="SUPFAM" id="SSF75304">
    <property type="entry name" value="Amidase signature (AS) enzymes"/>
    <property type="match status" value="1"/>
</dbReference>
<dbReference type="PANTHER" id="PTHR11895:SF7">
    <property type="entry name" value="GLUTAMYL-TRNA(GLN) AMIDOTRANSFERASE SUBUNIT A, MITOCHONDRIAL"/>
    <property type="match status" value="1"/>
</dbReference>
<dbReference type="Proteomes" id="UP000523821">
    <property type="component" value="Unassembled WGS sequence"/>
</dbReference>
<feature type="region of interest" description="Disordered" evidence="2">
    <location>
        <begin position="130"/>
        <end position="152"/>
    </location>
</feature>
<evidence type="ECO:0000256" key="1">
    <source>
        <dbReference type="ARBA" id="ARBA00009199"/>
    </source>
</evidence>
<feature type="domain" description="Amidase" evidence="3">
    <location>
        <begin position="27"/>
        <end position="414"/>
    </location>
</feature>
<keyword evidence="5" id="KW-1185">Reference proteome</keyword>
<dbReference type="Pfam" id="PF01425">
    <property type="entry name" value="Amidase"/>
    <property type="match status" value="1"/>
</dbReference>
<reference evidence="4 5" key="1">
    <citation type="submission" date="2020-08" db="EMBL/GenBank/DDBJ databases">
        <title>Genomic Encyclopedia of Type Strains, Phase IV (KMG-IV): sequencing the most valuable type-strain genomes for metagenomic binning, comparative biology and taxonomic classification.</title>
        <authorList>
            <person name="Goeker M."/>
        </authorList>
    </citation>
    <scope>NUCLEOTIDE SEQUENCE [LARGE SCALE GENOMIC DNA]</scope>
    <source>
        <strain evidence="4 5">DSM 16268</strain>
    </source>
</reference>
<dbReference type="PROSITE" id="PS51257">
    <property type="entry name" value="PROKAR_LIPOPROTEIN"/>
    <property type="match status" value="1"/>
</dbReference>
<dbReference type="InterPro" id="IPR000120">
    <property type="entry name" value="Amidase"/>
</dbReference>
<evidence type="ECO:0000259" key="3">
    <source>
        <dbReference type="Pfam" id="PF01425"/>
    </source>
</evidence>
<sequence>MKAPADLGAAEGLARIREGSLTAVAWTAACLDRIATEEPRIRAFAALDPEGALGRARAVDRGTVPPGRLAGLPIAVKDIIDVEGQPTGFGSDLPIGAVAARDAGIVALLRAAGAIPLGKTETVEFAALGRIPPTRNPRDPGRTPGGSSSGSAAAVAAGMVPLALGTQTGGSLVRPAAFTGVHALKPSHGLVSLDGVHPHAPSLDCVGWHARSVDDLALLAEVCGFPPAAARPARRLRIAACRSPAWSAAAPDMRAAFEAALGTLRQAGVEIVDLDLPPDFDTLGETQLVLMRAEAQVSFAPWRRRWGAHMHPDLAAILTEEARIPPARRAAAQAHAALCRIAFAEIMAGVDAVLAPAAIGEAPPFGTGTGSPAMNRMWTVLQVPIVALPIGRGAAGLPLGGQLVGPLYGDRDLLAIAGRVATILGAPAEAADGTA</sequence>
<evidence type="ECO:0000313" key="5">
    <source>
        <dbReference type="Proteomes" id="UP000523821"/>
    </source>
</evidence>
<dbReference type="InterPro" id="IPR036928">
    <property type="entry name" value="AS_sf"/>
</dbReference>
<evidence type="ECO:0000256" key="2">
    <source>
        <dbReference type="SAM" id="MobiDB-lite"/>
    </source>
</evidence>
<evidence type="ECO:0000313" key="4">
    <source>
        <dbReference type="EMBL" id="MBB5751556.1"/>
    </source>
</evidence>
<name>A0A7W9FJG6_9HYPH</name>
<dbReference type="PANTHER" id="PTHR11895">
    <property type="entry name" value="TRANSAMIDASE"/>
    <property type="match status" value="1"/>
</dbReference>
<comment type="caution">
    <text evidence="4">The sequence shown here is derived from an EMBL/GenBank/DDBJ whole genome shotgun (WGS) entry which is preliminary data.</text>
</comment>
<dbReference type="AlphaFoldDB" id="A0A7W9FJG6"/>
<dbReference type="RefSeq" id="WP_183852329.1">
    <property type="nucleotide sequence ID" value="NZ_JACHOO010000001.1"/>
</dbReference>
<protein>
    <submittedName>
        <fullName evidence="4">Asp-tRNA(Asn)/Glu-tRNA(Gln) amidotransferase A subunit family amidase</fullName>
    </submittedName>
</protein>
<keyword evidence="4" id="KW-0808">Transferase</keyword>
<comment type="similarity">
    <text evidence="1">Belongs to the amidase family.</text>
</comment>
<dbReference type="GO" id="GO:0016740">
    <property type="term" value="F:transferase activity"/>
    <property type="evidence" value="ECO:0007669"/>
    <property type="project" value="UniProtKB-KW"/>
</dbReference>